<dbReference type="InterPro" id="IPR014001">
    <property type="entry name" value="Helicase_ATP-bd"/>
</dbReference>
<dbReference type="Proteomes" id="UP001497382">
    <property type="component" value="Unassembled WGS sequence"/>
</dbReference>
<keyword evidence="9" id="KW-1185">Reference proteome</keyword>
<dbReference type="EMBL" id="CAXIEN010000448">
    <property type="protein sequence ID" value="CAL1297993.1"/>
    <property type="molecule type" value="Genomic_DNA"/>
</dbReference>
<dbReference type="PROSITE" id="PS51194">
    <property type="entry name" value="HELICASE_CTER"/>
    <property type="match status" value="1"/>
</dbReference>
<evidence type="ECO:0000256" key="2">
    <source>
        <dbReference type="ARBA" id="ARBA00022801"/>
    </source>
</evidence>
<dbReference type="GO" id="GO:0003676">
    <property type="term" value="F:nucleic acid binding"/>
    <property type="evidence" value="ECO:0007669"/>
    <property type="project" value="InterPro"/>
</dbReference>
<proteinExistence type="predicted"/>
<feature type="domain" description="Helicase ATP-binding" evidence="6">
    <location>
        <begin position="1"/>
        <end position="132"/>
    </location>
</feature>
<dbReference type="GO" id="GO:0005524">
    <property type="term" value="F:ATP binding"/>
    <property type="evidence" value="ECO:0007669"/>
    <property type="project" value="UniProtKB-KW"/>
</dbReference>
<dbReference type="SMART" id="SM00490">
    <property type="entry name" value="HELICc"/>
    <property type="match status" value="1"/>
</dbReference>
<evidence type="ECO:0000259" key="6">
    <source>
        <dbReference type="PROSITE" id="PS51192"/>
    </source>
</evidence>
<dbReference type="AlphaFoldDB" id="A0AAV2BRN1"/>
<protein>
    <submittedName>
        <fullName evidence="8">Uncharacterized protein</fullName>
    </submittedName>
</protein>
<keyword evidence="3" id="KW-0347">Helicase</keyword>
<dbReference type="PROSITE" id="PS51192">
    <property type="entry name" value="HELICASE_ATP_BIND_1"/>
    <property type="match status" value="1"/>
</dbReference>
<gene>
    <name evidence="8" type="ORF">LARSCL_LOCUS20630</name>
</gene>
<keyword evidence="4" id="KW-0067">ATP-binding</keyword>
<keyword evidence="2" id="KW-0378">Hydrolase</keyword>
<dbReference type="GO" id="GO:0003724">
    <property type="term" value="F:RNA helicase activity"/>
    <property type="evidence" value="ECO:0007669"/>
    <property type="project" value="TreeGrafter"/>
</dbReference>
<dbReference type="InterPro" id="IPR027417">
    <property type="entry name" value="P-loop_NTPase"/>
</dbReference>
<evidence type="ECO:0000313" key="8">
    <source>
        <dbReference type="EMBL" id="CAL1297993.1"/>
    </source>
</evidence>
<comment type="caution">
    <text evidence="8">The sequence shown here is derived from an EMBL/GenBank/DDBJ whole genome shotgun (WGS) entry which is preliminary data.</text>
</comment>
<evidence type="ECO:0000259" key="7">
    <source>
        <dbReference type="PROSITE" id="PS51194"/>
    </source>
</evidence>
<dbReference type="PANTHER" id="PTHR47959:SF1">
    <property type="entry name" value="ATP-DEPENDENT RNA HELICASE DBPA"/>
    <property type="match status" value="1"/>
</dbReference>
<keyword evidence="1" id="KW-0547">Nucleotide-binding</keyword>
<dbReference type="SUPFAM" id="SSF52540">
    <property type="entry name" value="P-loop containing nucleoside triphosphate hydrolases"/>
    <property type="match status" value="1"/>
</dbReference>
<evidence type="ECO:0000256" key="4">
    <source>
        <dbReference type="ARBA" id="ARBA00022840"/>
    </source>
</evidence>
<dbReference type="Pfam" id="PF00271">
    <property type="entry name" value="Helicase_C"/>
    <property type="match status" value="1"/>
</dbReference>
<dbReference type="Gene3D" id="3.40.50.300">
    <property type="entry name" value="P-loop containing nucleotide triphosphate hydrolases"/>
    <property type="match status" value="2"/>
</dbReference>
<evidence type="ECO:0000313" key="9">
    <source>
        <dbReference type="Proteomes" id="UP001497382"/>
    </source>
</evidence>
<organism evidence="8 9">
    <name type="scientific">Larinioides sclopetarius</name>
    <dbReference type="NCBI Taxonomy" id="280406"/>
    <lineage>
        <taxon>Eukaryota</taxon>
        <taxon>Metazoa</taxon>
        <taxon>Ecdysozoa</taxon>
        <taxon>Arthropoda</taxon>
        <taxon>Chelicerata</taxon>
        <taxon>Arachnida</taxon>
        <taxon>Araneae</taxon>
        <taxon>Araneomorphae</taxon>
        <taxon>Entelegynae</taxon>
        <taxon>Araneoidea</taxon>
        <taxon>Araneidae</taxon>
        <taxon>Larinioides</taxon>
    </lineage>
</organism>
<evidence type="ECO:0000256" key="1">
    <source>
        <dbReference type="ARBA" id="ARBA00022741"/>
    </source>
</evidence>
<dbReference type="Pfam" id="PF00270">
    <property type="entry name" value="DEAD"/>
    <property type="match status" value="1"/>
</dbReference>
<name>A0AAV2BRN1_9ARAC</name>
<accession>A0AAV2BRN1</accession>
<dbReference type="InterPro" id="IPR050079">
    <property type="entry name" value="DEAD_box_RNA_helicase"/>
</dbReference>
<evidence type="ECO:0000256" key="5">
    <source>
        <dbReference type="SAM" id="MobiDB-lite"/>
    </source>
</evidence>
<dbReference type="GO" id="GO:0005829">
    <property type="term" value="C:cytosol"/>
    <property type="evidence" value="ECO:0007669"/>
    <property type="project" value="TreeGrafter"/>
</dbReference>
<sequence length="718" mass="81685">MVLIIAPTREGAFQIYNTICAIGSEVEDLKCECFIGGFSYAEDVPKACKCNIAVGTPGRLLHLIENEKLKIDTIRLFIIDDFDELLIKPLKPEVSEIFHILPEKKQTVVASLTCTDEVMELTSEFLKQPFQACYNENELSLLGMAHYYYIVPVNWMPLLSYRRKLEVLKSILFRVKFSQCVIFCNSVHRIEPLCIDIRMLGFSVVSMSKAKDQVERLQAVELLKRNKCKVLVSTDVSSRGIDAENVDLVINFDMPFTCRGYLHRCGRAGRYGSKCSSITFLLKNQTDQFDKIENEGYFNSYALPEPIPEDLHYDINPSAVTSMPHNLKTGSYSKENFLDPSTEFTKNPIINLEKTTVGANENGNTGSVNDDEGYSVLANEIEEKTVDLETFNTTHLMGDSELVTSSLKINANQQPEVFIQECESKSFEPNSCKTAHTPHRNKTIVECALEDVSSSSNFKKFSNVSEIIESKDKHYKDSVTISSACKSLPLDGSSEGLILNSGRETLEIQTELHSKKTNTEKKYSSFEEIHLPSSSKTVPKSAFKIKSASKISEEYALDKVFDKTHLAREKKCNKVMKIPQLIQNNKKSNKNNRSNNRSKSGKQVMFRDLKTTSPEFDYNHPCIKCYSEYPANHMDKKKVNKNHKSHSTHGKYLDRCDHFSQTCNVNAQRNPKSCHASSGHCHFPNNYCLPPFLFPRNDIFYKQWMFINNFSYFLSHVK</sequence>
<dbReference type="PANTHER" id="PTHR47959">
    <property type="entry name" value="ATP-DEPENDENT RNA HELICASE RHLE-RELATED"/>
    <property type="match status" value="1"/>
</dbReference>
<dbReference type="InterPro" id="IPR011545">
    <property type="entry name" value="DEAD/DEAH_box_helicase_dom"/>
</dbReference>
<feature type="region of interest" description="Disordered" evidence="5">
    <location>
        <begin position="578"/>
        <end position="603"/>
    </location>
</feature>
<dbReference type="InterPro" id="IPR001650">
    <property type="entry name" value="Helicase_C-like"/>
</dbReference>
<dbReference type="CDD" id="cd18787">
    <property type="entry name" value="SF2_C_DEAD"/>
    <property type="match status" value="1"/>
</dbReference>
<feature type="domain" description="Helicase C-terminal" evidence="7">
    <location>
        <begin position="167"/>
        <end position="315"/>
    </location>
</feature>
<reference evidence="8 9" key="1">
    <citation type="submission" date="2024-04" db="EMBL/GenBank/DDBJ databases">
        <authorList>
            <person name="Rising A."/>
            <person name="Reimegard J."/>
            <person name="Sonavane S."/>
            <person name="Akerstrom W."/>
            <person name="Nylinder S."/>
            <person name="Hedman E."/>
            <person name="Kallberg Y."/>
        </authorList>
    </citation>
    <scope>NUCLEOTIDE SEQUENCE [LARGE SCALE GENOMIC DNA]</scope>
</reference>
<dbReference type="GO" id="GO:0016787">
    <property type="term" value="F:hydrolase activity"/>
    <property type="evidence" value="ECO:0007669"/>
    <property type="project" value="UniProtKB-KW"/>
</dbReference>
<evidence type="ECO:0000256" key="3">
    <source>
        <dbReference type="ARBA" id="ARBA00022806"/>
    </source>
</evidence>